<evidence type="ECO:0000313" key="10">
    <source>
        <dbReference type="Proteomes" id="UP000007721"/>
    </source>
</evidence>
<evidence type="ECO:0000256" key="4">
    <source>
        <dbReference type="ARBA" id="ARBA00022825"/>
    </source>
</evidence>
<dbReference type="PROSITE" id="PS00136">
    <property type="entry name" value="SUBTILASE_ASP"/>
    <property type="match status" value="1"/>
</dbReference>
<reference evidence="9 10" key="1">
    <citation type="submission" date="2009-01" db="EMBL/GenBank/DDBJ databases">
        <title>Complete sequence of Geobacter sp. FRC-32.</title>
        <authorList>
            <consortium name="US DOE Joint Genome Institute"/>
            <person name="Lucas S."/>
            <person name="Copeland A."/>
            <person name="Lapidus A."/>
            <person name="Glavina del Rio T."/>
            <person name="Dalin E."/>
            <person name="Tice H."/>
            <person name="Bruce D."/>
            <person name="Goodwin L."/>
            <person name="Pitluck S."/>
            <person name="Saunders E."/>
            <person name="Brettin T."/>
            <person name="Detter J.C."/>
            <person name="Han C."/>
            <person name="Larimer F."/>
            <person name="Land M."/>
            <person name="Hauser L."/>
            <person name="Kyrpides N."/>
            <person name="Ovchinnikova G."/>
            <person name="Kostka J."/>
            <person name="Richardson P."/>
        </authorList>
    </citation>
    <scope>NUCLEOTIDE SEQUENCE [LARGE SCALE GENOMIC DNA]</scope>
    <source>
        <strain evidence="10">DSM 22248 / JCM 15807 / FRC-32</strain>
    </source>
</reference>
<dbReference type="HOGENOM" id="CLU_248704_0_0_7"/>
<dbReference type="eggNOG" id="COG1404">
    <property type="taxonomic scope" value="Bacteria"/>
</dbReference>
<dbReference type="Proteomes" id="UP000007721">
    <property type="component" value="Chromosome"/>
</dbReference>
<dbReference type="InterPro" id="IPR000209">
    <property type="entry name" value="Peptidase_S8/S53_dom"/>
</dbReference>
<feature type="active site" description="Charge relay system" evidence="5">
    <location>
        <position position="310"/>
    </location>
</feature>
<dbReference type="PANTHER" id="PTHR43399:SF4">
    <property type="entry name" value="CELL WALL-ASSOCIATED PROTEASE"/>
    <property type="match status" value="1"/>
</dbReference>
<gene>
    <name evidence="9" type="ordered locus">Geob_0072</name>
</gene>
<evidence type="ECO:0000259" key="7">
    <source>
        <dbReference type="Pfam" id="PF00082"/>
    </source>
</evidence>
<dbReference type="InterPro" id="IPR034204">
    <property type="entry name" value="PfSUB1-like_cat_dom"/>
</dbReference>
<evidence type="ECO:0000256" key="2">
    <source>
        <dbReference type="ARBA" id="ARBA00022670"/>
    </source>
</evidence>
<feature type="active site" description="Charge relay system" evidence="5">
    <location>
        <position position="494"/>
    </location>
</feature>
<dbReference type="PROSITE" id="PS51892">
    <property type="entry name" value="SUBTILASE"/>
    <property type="match status" value="1"/>
</dbReference>
<keyword evidence="2 5" id="KW-0645">Protease</keyword>
<accession>B9M7Z1</accession>
<dbReference type="PRINTS" id="PR00723">
    <property type="entry name" value="SUBTILISIN"/>
</dbReference>
<dbReference type="Gene3D" id="2.60.40.10">
    <property type="entry name" value="Immunoglobulins"/>
    <property type="match status" value="1"/>
</dbReference>
<feature type="domain" description="Bacterial repeat" evidence="8">
    <location>
        <begin position="1201"/>
        <end position="1254"/>
    </location>
</feature>
<evidence type="ECO:0000313" key="9">
    <source>
        <dbReference type="EMBL" id="ACM18449.1"/>
    </source>
</evidence>
<dbReference type="InterPro" id="IPR044060">
    <property type="entry name" value="Bacterial_rp_domain"/>
</dbReference>
<protein>
    <submittedName>
        <fullName evidence="9">Serine protease, subtilase family</fullName>
    </submittedName>
</protein>
<dbReference type="PROSITE" id="PS00138">
    <property type="entry name" value="SUBTILASE_SER"/>
    <property type="match status" value="1"/>
</dbReference>
<feature type="domain" description="Peptidase S8/S53" evidence="7">
    <location>
        <begin position="246"/>
        <end position="542"/>
    </location>
</feature>
<dbReference type="Gene3D" id="3.40.50.200">
    <property type="entry name" value="Peptidase S8/S53 domain"/>
    <property type="match status" value="1"/>
</dbReference>
<dbReference type="CDD" id="cd07473">
    <property type="entry name" value="Peptidases_S8_Subtilisin_like"/>
    <property type="match status" value="1"/>
</dbReference>
<dbReference type="GO" id="GO:0005509">
    <property type="term" value="F:calcium ion binding"/>
    <property type="evidence" value="ECO:0007669"/>
    <property type="project" value="InterPro"/>
</dbReference>
<proteinExistence type="inferred from homology"/>
<dbReference type="InterPro" id="IPR015919">
    <property type="entry name" value="Cadherin-like_sf"/>
</dbReference>
<dbReference type="RefSeq" id="WP_012645178.1">
    <property type="nucleotide sequence ID" value="NC_011979.1"/>
</dbReference>
<evidence type="ECO:0000256" key="6">
    <source>
        <dbReference type="RuleBase" id="RU003355"/>
    </source>
</evidence>
<feature type="domain" description="Bacterial repeat" evidence="8">
    <location>
        <begin position="1365"/>
        <end position="1416"/>
    </location>
</feature>
<dbReference type="PANTHER" id="PTHR43399">
    <property type="entry name" value="SUBTILISIN-RELATED"/>
    <property type="match status" value="1"/>
</dbReference>
<dbReference type="Pfam" id="PF18998">
    <property type="entry name" value="Flg_new_2"/>
    <property type="match status" value="4"/>
</dbReference>
<organism evidence="9 10">
    <name type="scientific">Geotalea daltonii (strain DSM 22248 / JCM 15807 / FRC-32)</name>
    <name type="common">Geobacter daltonii</name>
    <dbReference type="NCBI Taxonomy" id="316067"/>
    <lineage>
        <taxon>Bacteria</taxon>
        <taxon>Pseudomonadati</taxon>
        <taxon>Thermodesulfobacteriota</taxon>
        <taxon>Desulfuromonadia</taxon>
        <taxon>Geobacterales</taxon>
        <taxon>Geobacteraceae</taxon>
        <taxon>Geotalea</taxon>
    </lineage>
</organism>
<feature type="domain" description="Bacterial repeat" evidence="8">
    <location>
        <begin position="1281"/>
        <end position="1336"/>
    </location>
</feature>
<evidence type="ECO:0000256" key="1">
    <source>
        <dbReference type="ARBA" id="ARBA00011073"/>
    </source>
</evidence>
<keyword evidence="4 5" id="KW-0720">Serine protease</keyword>
<dbReference type="STRING" id="316067.Geob_0072"/>
<dbReference type="InterPro" id="IPR036852">
    <property type="entry name" value="Peptidase_S8/S53_dom_sf"/>
</dbReference>
<dbReference type="InterPro" id="IPR022398">
    <property type="entry name" value="Peptidase_S8_His-AS"/>
</dbReference>
<feature type="active site" description="Charge relay system" evidence="5">
    <location>
        <position position="255"/>
    </location>
</feature>
<sequence length="1500" mass="158276">MRPDSILPQVFFVAAIVASFIAFPATSSALTLEDAPVQATRGRAPFLLFPDNQPRQDHLQGELILKFRDDASVGAVAADLVKGGQPFAPVTGDGNLDRLNSRYKVKAMHRVFGEAPALNASGRMDAGAAELRHRRQREKFRKDVAALREERLKKKGLPPGAPGPDLPYLGSIYRVEVDPETDVNVACAAYSRDPSIAYCQPNFRMEAQWIPNDPFYASFSSWGQGYDDLWGLKKMQMADAWDVTKGAGIVVAVVDSGVDYNHVDLATNIWTNSREIPGNGIDDDGNGYVDDVRGWDFYNNDNDPMDGHGHGTHVSGTIAAVGDNNTGIVGVAPLAKIMAVKGLSDTGSGSSAGLAAAIKYAAYNGAEVINNSWGCSSPCSSNAVAEDAVAYARGLGAVVVFAAGNSQADVTLYSPQNQSNNVITVAASSEVDSRSYFSNLGPLIDVAAPGGGSDDTSSNRIGRNILSLRAGSTDLYKDGLCIVDTYYYRARGTSMAAPNASGVAALVLAAHPTFTPDDVSQALRVSADDMESTGFDLLSGTGRLNAKKAVAVTSVPRVRITSPMKSVNVTKPGTVTVQGDAYGTKFAGYRLFYAPIDKVLGQTPYTPTVGSWQPLGSESTEAVTEGVLATFSTELFQAGKSYLLKLEVTTTDNEVFTDVKEILFFKEDPKFYILATGQLGKRGPQSEGDRFSWIETEPQQQESGTKRDIGKVYDGATNRLITIYPDPTKTGAWIDQIFLTGGKIVWYETNYSYGKTSVGSISPTGELVVEDSFFYPILSYDNGKILLNQGRAAFYGLLVYVYDVNTHTLSQEYAMPQGDPSQSGVYLKDNSVVTNMWYPGGSNNDVTINLTDLGTGVNEVVKTVVGGGAGSVRQALNGSGVVVWTEENEFNLTYPMYVFNKITKQETHVTDASHPYSYATDGTSIIFSAFGSETGETKLNLYSYDIATATTSFYASNYVAGATNNMWPSFGTRHVQWWADPLVMVRNDVPTVGGVSDTAVALNSLFSLTMTAADPEGDKVDISAVGGTWPDAATALPEGATFTDNGNGTGTLHWTPTTLGNYTISFLARDFSGRKEGSWNAVKTASFMVYDANEPSQPLGVTVVGNGTVNSSPSPDLNCSGGTCSQSYTRNTVVTLTASPGTDSGFGGWTGACSGFGACSVTMDQPRMVTATFIPSYILSVTIWGNGSVHSSPGPDIACSIGTCSQTFNSVTTVTLSATPAPGYAFTGWSGACSGGGSCVITTNQLCAVTATFVPTYSLDVTISGSGTVHSTPTPDINCSTGTCSGTYNSGTTVTLSATPAKGFAFTGWSGACSGTGSCTVVMDAVKNATATFTRTSAVLSLNFPLTIGNVHSSPSPDISCTSGGCTQTYGVDTVVTLTASPGATSYFGFWSGACSSNGTTCTLTMSEDRSVNAYYYGCGSMVSSACYAYIQEALTDSPDGSIIKARDLNLGQSLVMDRPVSLTLQGGYDSSFTTLTGTAIIPVLTIKSGTLTVSDITLK</sequence>
<keyword evidence="3 5" id="KW-0378">Hydrolase</keyword>
<evidence type="ECO:0000256" key="5">
    <source>
        <dbReference type="PROSITE-ProRule" id="PRU01240"/>
    </source>
</evidence>
<dbReference type="EMBL" id="CP001390">
    <property type="protein sequence ID" value="ACM18449.1"/>
    <property type="molecule type" value="Genomic_DNA"/>
</dbReference>
<dbReference type="SUPFAM" id="SSF52743">
    <property type="entry name" value="Subtilisin-like"/>
    <property type="match status" value="1"/>
</dbReference>
<dbReference type="KEGG" id="geo:Geob_0072"/>
<dbReference type="GO" id="GO:0006508">
    <property type="term" value="P:proteolysis"/>
    <property type="evidence" value="ECO:0007669"/>
    <property type="project" value="UniProtKB-KW"/>
</dbReference>
<dbReference type="GO" id="GO:0004252">
    <property type="term" value="F:serine-type endopeptidase activity"/>
    <property type="evidence" value="ECO:0007669"/>
    <property type="project" value="UniProtKB-UniRule"/>
</dbReference>
<dbReference type="Pfam" id="PF00082">
    <property type="entry name" value="Peptidase_S8"/>
    <property type="match status" value="1"/>
</dbReference>
<dbReference type="InterPro" id="IPR013783">
    <property type="entry name" value="Ig-like_fold"/>
</dbReference>
<dbReference type="InterPro" id="IPR023828">
    <property type="entry name" value="Peptidase_S8_Ser-AS"/>
</dbReference>
<dbReference type="InterPro" id="IPR023827">
    <property type="entry name" value="Peptidase_S8_Asp-AS"/>
</dbReference>
<comment type="similarity">
    <text evidence="1 5 6">Belongs to the peptidase S8 family.</text>
</comment>
<dbReference type="GO" id="GO:0016020">
    <property type="term" value="C:membrane"/>
    <property type="evidence" value="ECO:0007669"/>
    <property type="project" value="InterPro"/>
</dbReference>
<name>B9M7Z1_GEODF</name>
<dbReference type="SUPFAM" id="SSF49313">
    <property type="entry name" value="Cadherin-like"/>
    <property type="match status" value="1"/>
</dbReference>
<dbReference type="OrthoDB" id="5395460at2"/>
<dbReference type="InterPro" id="IPR015500">
    <property type="entry name" value="Peptidase_S8_subtilisin-rel"/>
</dbReference>
<dbReference type="InterPro" id="IPR051048">
    <property type="entry name" value="Peptidase_S8/S53_subtilisin"/>
</dbReference>
<keyword evidence="10" id="KW-1185">Reference proteome</keyword>
<feature type="domain" description="Bacterial repeat" evidence="8">
    <location>
        <begin position="1121"/>
        <end position="1173"/>
    </location>
</feature>
<evidence type="ECO:0000259" key="8">
    <source>
        <dbReference type="Pfam" id="PF18998"/>
    </source>
</evidence>
<evidence type="ECO:0000256" key="3">
    <source>
        <dbReference type="ARBA" id="ARBA00022801"/>
    </source>
</evidence>
<dbReference type="PROSITE" id="PS00137">
    <property type="entry name" value="SUBTILASE_HIS"/>
    <property type="match status" value="1"/>
</dbReference>